<evidence type="ECO:0000313" key="2">
    <source>
        <dbReference type="EMBL" id="UTW04941.1"/>
    </source>
</evidence>
<feature type="transmembrane region" description="Helical" evidence="1">
    <location>
        <begin position="12"/>
        <end position="39"/>
    </location>
</feature>
<keyword evidence="3" id="KW-1185">Reference proteome</keyword>
<name>A0ABY5H1D1_9GAMM</name>
<dbReference type="EMBL" id="CP073344">
    <property type="protein sequence ID" value="UTW04941.1"/>
    <property type="molecule type" value="Genomic_DNA"/>
</dbReference>
<gene>
    <name evidence="2" type="ORF">KDX31_08065</name>
</gene>
<reference evidence="2" key="1">
    <citation type="submission" date="2021-04" db="EMBL/GenBank/DDBJ databases">
        <title>Oceanospirillales bacteria with DddD are important DMSP degraders in coastal seawater.</title>
        <authorList>
            <person name="Liu J."/>
        </authorList>
    </citation>
    <scope>NUCLEOTIDE SEQUENCE</scope>
    <source>
        <strain evidence="2">GY6</strain>
    </source>
</reference>
<dbReference type="Proteomes" id="UP001059950">
    <property type="component" value="Chromosome"/>
</dbReference>
<feature type="transmembrane region" description="Helical" evidence="1">
    <location>
        <begin position="69"/>
        <end position="90"/>
    </location>
</feature>
<keyword evidence="1" id="KW-1133">Transmembrane helix</keyword>
<protein>
    <submittedName>
        <fullName evidence="2">Uncharacterized protein</fullName>
    </submittedName>
</protein>
<evidence type="ECO:0000256" key="1">
    <source>
        <dbReference type="SAM" id="Phobius"/>
    </source>
</evidence>
<keyword evidence="1" id="KW-0472">Membrane</keyword>
<organism evidence="2 3">
    <name type="scientific">Amphritea atlantica</name>
    <dbReference type="NCBI Taxonomy" id="355243"/>
    <lineage>
        <taxon>Bacteria</taxon>
        <taxon>Pseudomonadati</taxon>
        <taxon>Pseudomonadota</taxon>
        <taxon>Gammaproteobacteria</taxon>
        <taxon>Oceanospirillales</taxon>
        <taxon>Oceanospirillaceae</taxon>
        <taxon>Amphritea</taxon>
    </lineage>
</organism>
<keyword evidence="1" id="KW-0812">Transmembrane</keyword>
<proteinExistence type="predicted"/>
<evidence type="ECO:0000313" key="3">
    <source>
        <dbReference type="Proteomes" id="UP001059950"/>
    </source>
</evidence>
<sequence>MEEVVEGFFKVFLRLIGVVIRALLWLIWEMFFEVIAWYVGWPICRILSLGHHPEESINEHEQASSFQQFMVSVVGLLFLIGSATLIAWYAGEI</sequence>
<accession>A0ABY5H1D1</accession>